<dbReference type="Gene3D" id="2.60.40.10">
    <property type="entry name" value="Immunoglobulins"/>
    <property type="match status" value="1"/>
</dbReference>
<evidence type="ECO:0000256" key="2">
    <source>
        <dbReference type="SAM" id="Phobius"/>
    </source>
</evidence>
<feature type="region of interest" description="Disordered" evidence="1">
    <location>
        <begin position="328"/>
        <end position="354"/>
    </location>
</feature>
<comment type="caution">
    <text evidence="3">The sequence shown here is derived from an EMBL/GenBank/DDBJ whole genome shotgun (WGS) entry which is preliminary data.</text>
</comment>
<name>A0AAW0NIM0_9GOBI</name>
<dbReference type="AlphaFoldDB" id="A0AAW0NIM0"/>
<evidence type="ECO:0000256" key="1">
    <source>
        <dbReference type="SAM" id="MobiDB-lite"/>
    </source>
</evidence>
<keyword evidence="4" id="KW-1185">Reference proteome</keyword>
<reference evidence="4" key="1">
    <citation type="submission" date="2024-04" db="EMBL/GenBank/DDBJ databases">
        <title>Salinicola lusitanus LLJ914,a marine bacterium isolated from the Okinawa Trough.</title>
        <authorList>
            <person name="Li J."/>
        </authorList>
    </citation>
    <scope>NUCLEOTIDE SEQUENCE [LARGE SCALE GENOMIC DNA]</scope>
</reference>
<dbReference type="InterPro" id="IPR013783">
    <property type="entry name" value="Ig-like_fold"/>
</dbReference>
<dbReference type="EMBL" id="JBBPFD010000013">
    <property type="protein sequence ID" value="KAK7901580.1"/>
    <property type="molecule type" value="Genomic_DNA"/>
</dbReference>
<protein>
    <recommendedName>
        <fullName evidence="5">Immunoglobulin V-set domain-containing protein</fullName>
    </recommendedName>
</protein>
<evidence type="ECO:0008006" key="5">
    <source>
        <dbReference type="Google" id="ProtNLM"/>
    </source>
</evidence>
<feature type="transmembrane region" description="Helical" evidence="2">
    <location>
        <begin position="239"/>
        <end position="260"/>
    </location>
</feature>
<dbReference type="Proteomes" id="UP001460270">
    <property type="component" value="Unassembled WGS sequence"/>
</dbReference>
<keyword evidence="2" id="KW-1133">Transmembrane helix</keyword>
<sequence>MSIIQYPNNFIKRVHFKAPTSSAAVQVSVNEDETDFNHLWLVTHLRLDLSSQFLFSPLFTTRGRAEQEPDRTSRNITVMESSSSRRLCLASVVMAMALLSAGQRSTEVVTGILGSNITLTFKFNISRISLTDIALYRDTGAEGNKSKIMEAKNNPGAFTIHTENATVLYHMINLTMKDSQTYYVGILVPPVSESNRVQLLVIQENSTTAGKYRTSPSALLLAPLCPDDRDRSRGLSSPALTGAVLCPLLLLMLLLTAALLTAHWCLRRTKETNGQVQDSSIPTVHDRVVSTSVQGKPGSSLVYSVLDFPQRPARVLDLDNDTQYASISYLPGTRGTRGTSQHHEHERHVTSQQS</sequence>
<evidence type="ECO:0000313" key="4">
    <source>
        <dbReference type="Proteomes" id="UP001460270"/>
    </source>
</evidence>
<organism evidence="3 4">
    <name type="scientific">Mugilogobius chulae</name>
    <name type="common">yellowstripe goby</name>
    <dbReference type="NCBI Taxonomy" id="88201"/>
    <lineage>
        <taxon>Eukaryota</taxon>
        <taxon>Metazoa</taxon>
        <taxon>Chordata</taxon>
        <taxon>Craniata</taxon>
        <taxon>Vertebrata</taxon>
        <taxon>Euteleostomi</taxon>
        <taxon>Actinopterygii</taxon>
        <taxon>Neopterygii</taxon>
        <taxon>Teleostei</taxon>
        <taxon>Neoteleostei</taxon>
        <taxon>Acanthomorphata</taxon>
        <taxon>Gobiaria</taxon>
        <taxon>Gobiiformes</taxon>
        <taxon>Gobioidei</taxon>
        <taxon>Gobiidae</taxon>
        <taxon>Gobionellinae</taxon>
        <taxon>Mugilogobius</taxon>
    </lineage>
</organism>
<keyword evidence="2" id="KW-0812">Transmembrane</keyword>
<evidence type="ECO:0000313" key="3">
    <source>
        <dbReference type="EMBL" id="KAK7901580.1"/>
    </source>
</evidence>
<feature type="compositionally biased region" description="Basic and acidic residues" evidence="1">
    <location>
        <begin position="341"/>
        <end position="354"/>
    </location>
</feature>
<keyword evidence="2" id="KW-0472">Membrane</keyword>
<gene>
    <name evidence="3" type="ORF">WMY93_018349</name>
</gene>
<proteinExistence type="predicted"/>
<accession>A0AAW0NIM0</accession>